<feature type="compositionally biased region" description="Polar residues" evidence="1">
    <location>
        <begin position="1"/>
        <end position="23"/>
    </location>
</feature>
<evidence type="ECO:0000256" key="1">
    <source>
        <dbReference type="SAM" id="MobiDB-lite"/>
    </source>
</evidence>
<sequence length="43" mass="4587">MEASVQTRQTPQKPLSENGTNCSGPCLQLWALPRPAAYAEGKG</sequence>
<dbReference type="AlphaFoldDB" id="A0A0E9QFB7"/>
<evidence type="ECO:0000313" key="2">
    <source>
        <dbReference type="EMBL" id="JAH15212.1"/>
    </source>
</evidence>
<feature type="region of interest" description="Disordered" evidence="1">
    <location>
        <begin position="1"/>
        <end position="24"/>
    </location>
</feature>
<organism evidence="2">
    <name type="scientific">Anguilla anguilla</name>
    <name type="common">European freshwater eel</name>
    <name type="synonym">Muraena anguilla</name>
    <dbReference type="NCBI Taxonomy" id="7936"/>
    <lineage>
        <taxon>Eukaryota</taxon>
        <taxon>Metazoa</taxon>
        <taxon>Chordata</taxon>
        <taxon>Craniata</taxon>
        <taxon>Vertebrata</taxon>
        <taxon>Euteleostomi</taxon>
        <taxon>Actinopterygii</taxon>
        <taxon>Neopterygii</taxon>
        <taxon>Teleostei</taxon>
        <taxon>Anguilliformes</taxon>
        <taxon>Anguillidae</taxon>
        <taxon>Anguilla</taxon>
    </lineage>
</organism>
<accession>A0A0E9QFB7</accession>
<name>A0A0E9QFB7_ANGAN</name>
<proteinExistence type="predicted"/>
<protein>
    <submittedName>
        <fullName evidence="2">Uncharacterized protein</fullName>
    </submittedName>
</protein>
<reference evidence="2" key="1">
    <citation type="submission" date="2014-11" db="EMBL/GenBank/DDBJ databases">
        <authorList>
            <person name="Amaro Gonzalez C."/>
        </authorList>
    </citation>
    <scope>NUCLEOTIDE SEQUENCE</scope>
</reference>
<dbReference type="EMBL" id="GBXM01093365">
    <property type="protein sequence ID" value="JAH15212.1"/>
    <property type="molecule type" value="Transcribed_RNA"/>
</dbReference>
<reference evidence="2" key="2">
    <citation type="journal article" date="2015" name="Fish Shellfish Immunol.">
        <title>Early steps in the European eel (Anguilla anguilla)-Vibrio vulnificus interaction in the gills: Role of the RtxA13 toxin.</title>
        <authorList>
            <person name="Callol A."/>
            <person name="Pajuelo D."/>
            <person name="Ebbesson L."/>
            <person name="Teles M."/>
            <person name="MacKenzie S."/>
            <person name="Amaro C."/>
        </authorList>
    </citation>
    <scope>NUCLEOTIDE SEQUENCE</scope>
</reference>